<evidence type="ECO:0000313" key="1">
    <source>
        <dbReference type="EMBL" id="GAH28826.1"/>
    </source>
</evidence>
<proteinExistence type="predicted"/>
<name>X1E6C9_9ZZZZ</name>
<sequence length="69" mass="7574">MLTTTDPSGDVTCIIDTGLIPLSIDYDTTMNIYIEGKKGNYDLLIDGTTLTLTDEQGKVLWVYEIEGGK</sequence>
<dbReference type="EMBL" id="BARU01005252">
    <property type="protein sequence ID" value="GAH28826.1"/>
    <property type="molecule type" value="Genomic_DNA"/>
</dbReference>
<reference evidence="1" key="1">
    <citation type="journal article" date="2014" name="Front. Microbiol.">
        <title>High frequency of phylogenetically diverse reductive dehalogenase-homologous genes in deep subseafloor sedimentary metagenomes.</title>
        <authorList>
            <person name="Kawai M."/>
            <person name="Futagami T."/>
            <person name="Toyoda A."/>
            <person name="Takaki Y."/>
            <person name="Nishi S."/>
            <person name="Hori S."/>
            <person name="Arai W."/>
            <person name="Tsubouchi T."/>
            <person name="Morono Y."/>
            <person name="Uchiyama I."/>
            <person name="Ito T."/>
            <person name="Fujiyama A."/>
            <person name="Inagaki F."/>
            <person name="Takami H."/>
        </authorList>
    </citation>
    <scope>NUCLEOTIDE SEQUENCE</scope>
    <source>
        <strain evidence="1">Expedition CK06-06</strain>
    </source>
</reference>
<organism evidence="1">
    <name type="scientific">marine sediment metagenome</name>
    <dbReference type="NCBI Taxonomy" id="412755"/>
    <lineage>
        <taxon>unclassified sequences</taxon>
        <taxon>metagenomes</taxon>
        <taxon>ecological metagenomes</taxon>
    </lineage>
</organism>
<comment type="caution">
    <text evidence="1">The sequence shown here is derived from an EMBL/GenBank/DDBJ whole genome shotgun (WGS) entry which is preliminary data.</text>
</comment>
<gene>
    <name evidence="1" type="ORF">S03H2_10177</name>
</gene>
<accession>X1E6C9</accession>
<dbReference type="AlphaFoldDB" id="X1E6C9"/>
<protein>
    <submittedName>
        <fullName evidence="1">Uncharacterized protein</fullName>
    </submittedName>
</protein>